<dbReference type="Gene3D" id="3.20.20.80">
    <property type="entry name" value="Glycosidases"/>
    <property type="match status" value="1"/>
</dbReference>
<dbReference type="Pfam" id="PF02446">
    <property type="entry name" value="Glyco_hydro_77"/>
    <property type="match status" value="1"/>
</dbReference>
<keyword evidence="6 10" id="KW-0808">Transferase</keyword>
<dbReference type="NCBIfam" id="TIGR00217">
    <property type="entry name" value="malQ"/>
    <property type="match status" value="1"/>
</dbReference>
<evidence type="ECO:0000256" key="4">
    <source>
        <dbReference type="ARBA" id="ARBA00020295"/>
    </source>
</evidence>
<evidence type="ECO:0000256" key="8">
    <source>
        <dbReference type="ARBA" id="ARBA00031423"/>
    </source>
</evidence>
<evidence type="ECO:0000256" key="10">
    <source>
        <dbReference type="RuleBase" id="RU361207"/>
    </source>
</evidence>
<evidence type="ECO:0000256" key="6">
    <source>
        <dbReference type="ARBA" id="ARBA00022679"/>
    </source>
</evidence>
<organism evidence="11 12">
    <name type="scientific">Candidatus Ornithomonoglobus merdipullorum</name>
    <dbReference type="NCBI Taxonomy" id="2840895"/>
    <lineage>
        <taxon>Bacteria</taxon>
        <taxon>Bacillati</taxon>
        <taxon>Bacillota</taxon>
        <taxon>Clostridia</taxon>
        <taxon>Candidatus Ornithomonoglobus</taxon>
    </lineage>
</organism>
<dbReference type="InterPro" id="IPR017853">
    <property type="entry name" value="GH"/>
</dbReference>
<accession>A0A9D1MAY6</accession>
<evidence type="ECO:0000256" key="5">
    <source>
        <dbReference type="ARBA" id="ARBA00022676"/>
    </source>
</evidence>
<dbReference type="PANTHER" id="PTHR32438:SF5">
    <property type="entry name" value="4-ALPHA-GLUCANOTRANSFERASE DPE1, CHLOROPLASTIC_AMYLOPLASTIC"/>
    <property type="match status" value="1"/>
</dbReference>
<dbReference type="PANTHER" id="PTHR32438">
    <property type="entry name" value="4-ALPHA-GLUCANOTRANSFERASE DPE1, CHLOROPLASTIC/AMYLOPLASTIC"/>
    <property type="match status" value="1"/>
</dbReference>
<comment type="catalytic activity">
    <reaction evidence="1 10">
        <text>Transfers a segment of a (1-&gt;4)-alpha-D-glucan to a new position in an acceptor, which may be glucose or a (1-&gt;4)-alpha-D-glucan.</text>
        <dbReference type="EC" id="2.4.1.25"/>
    </reaction>
</comment>
<dbReference type="InterPro" id="IPR003385">
    <property type="entry name" value="Glyco_hydro_77"/>
</dbReference>
<evidence type="ECO:0000256" key="9">
    <source>
        <dbReference type="ARBA" id="ARBA00031501"/>
    </source>
</evidence>
<reference evidence="11" key="1">
    <citation type="submission" date="2020-10" db="EMBL/GenBank/DDBJ databases">
        <authorList>
            <person name="Gilroy R."/>
        </authorList>
    </citation>
    <scope>NUCLEOTIDE SEQUENCE</scope>
    <source>
        <strain evidence="11">USAMLcec3-3695</strain>
    </source>
</reference>
<proteinExistence type="inferred from homology"/>
<dbReference type="AlphaFoldDB" id="A0A9D1MAY6"/>
<sequence>MRASGILMHISSLPSAHGIGTMGEEAYKFVDFLADAKQTYWQMLPICPTSYGDSPYQSFSTHAGNPYFIDLDMLADEGLLEPEDYEEIDWGDDETRVDYSALYNSRFKVLKKAYENFKDTDRTMFDIFLDENEAWISNYALFMTIKDHYNGKSWLEWDEGLKKRDPHELWMFKEAHADEVEFYEFIQYKFFEQWKKLKEYANGRGVQIIGDIPIYVALDSAAVWVYPDLFELDDELEPITVAGCPPDAFSPTGQLWGNPIYNWERHKETGYNWWIDRLRAAVELYDVVRIDHFRGFDGYYAIPYGDKTAENGEWKKGPGIEFFRFVESRLGRLPIIAEDLGFLTSSVLQMLSDSGFPGMKVLEFAFDPREPSNYLPYNYEKNCAVYIGTHDNAPIKGWVEELDDETIRFCKKFLNYECGDMDGFIRTFIRTAFACVGDTVIIQMQDYLGLGSESRMNTPSTASGNWQWRMKKGAYEGMLAEMIAEMTAIYGRCPR</sequence>
<dbReference type="Proteomes" id="UP000824109">
    <property type="component" value="Unassembled WGS sequence"/>
</dbReference>
<gene>
    <name evidence="11" type="primary">malQ</name>
    <name evidence="11" type="ORF">IAA61_02915</name>
</gene>
<evidence type="ECO:0000313" key="11">
    <source>
        <dbReference type="EMBL" id="HIU56748.1"/>
    </source>
</evidence>
<keyword evidence="5 10" id="KW-0328">Glycosyltransferase</keyword>
<keyword evidence="7 10" id="KW-0119">Carbohydrate metabolism</keyword>
<evidence type="ECO:0000256" key="2">
    <source>
        <dbReference type="ARBA" id="ARBA00005684"/>
    </source>
</evidence>
<evidence type="ECO:0000256" key="1">
    <source>
        <dbReference type="ARBA" id="ARBA00000439"/>
    </source>
</evidence>
<dbReference type="EMBL" id="DVNB01000029">
    <property type="protein sequence ID" value="HIU56748.1"/>
    <property type="molecule type" value="Genomic_DNA"/>
</dbReference>
<reference evidence="11" key="2">
    <citation type="journal article" date="2021" name="PeerJ">
        <title>Extensive microbial diversity within the chicken gut microbiome revealed by metagenomics and culture.</title>
        <authorList>
            <person name="Gilroy R."/>
            <person name="Ravi A."/>
            <person name="Getino M."/>
            <person name="Pursley I."/>
            <person name="Horton D.L."/>
            <person name="Alikhan N.F."/>
            <person name="Baker D."/>
            <person name="Gharbi K."/>
            <person name="Hall N."/>
            <person name="Watson M."/>
            <person name="Adriaenssens E.M."/>
            <person name="Foster-Nyarko E."/>
            <person name="Jarju S."/>
            <person name="Secka A."/>
            <person name="Antonio M."/>
            <person name="Oren A."/>
            <person name="Chaudhuri R.R."/>
            <person name="La Ragione R."/>
            <person name="Hildebrand F."/>
            <person name="Pallen M.J."/>
        </authorList>
    </citation>
    <scope>NUCLEOTIDE SEQUENCE</scope>
    <source>
        <strain evidence="11">USAMLcec3-3695</strain>
    </source>
</reference>
<protein>
    <recommendedName>
        <fullName evidence="4 10">4-alpha-glucanotransferase</fullName>
        <ecNumber evidence="3 10">2.4.1.25</ecNumber>
    </recommendedName>
    <alternativeName>
        <fullName evidence="8 10">Amylomaltase</fullName>
    </alternativeName>
    <alternativeName>
        <fullName evidence="9 10">Disproportionating enzyme</fullName>
    </alternativeName>
</protein>
<dbReference type="GO" id="GO:0004134">
    <property type="term" value="F:4-alpha-glucanotransferase activity"/>
    <property type="evidence" value="ECO:0007669"/>
    <property type="project" value="UniProtKB-EC"/>
</dbReference>
<evidence type="ECO:0000256" key="7">
    <source>
        <dbReference type="ARBA" id="ARBA00023277"/>
    </source>
</evidence>
<name>A0A9D1MAY6_9FIRM</name>
<dbReference type="SUPFAM" id="SSF51445">
    <property type="entry name" value="(Trans)glycosidases"/>
    <property type="match status" value="1"/>
</dbReference>
<dbReference type="GO" id="GO:0005975">
    <property type="term" value="P:carbohydrate metabolic process"/>
    <property type="evidence" value="ECO:0007669"/>
    <property type="project" value="InterPro"/>
</dbReference>
<comment type="caution">
    <text evidence="11">The sequence shown here is derived from an EMBL/GenBank/DDBJ whole genome shotgun (WGS) entry which is preliminary data.</text>
</comment>
<comment type="similarity">
    <text evidence="2 10">Belongs to the disproportionating enzyme family.</text>
</comment>
<dbReference type="NCBIfam" id="NF011080">
    <property type="entry name" value="PRK14508.1-3"/>
    <property type="match status" value="1"/>
</dbReference>
<evidence type="ECO:0000313" key="12">
    <source>
        <dbReference type="Proteomes" id="UP000824109"/>
    </source>
</evidence>
<dbReference type="EC" id="2.4.1.25" evidence="3 10"/>
<evidence type="ECO:0000256" key="3">
    <source>
        <dbReference type="ARBA" id="ARBA00012560"/>
    </source>
</evidence>